<dbReference type="CDD" id="cd16917">
    <property type="entry name" value="HATPase_UhpB-NarQ-NarX-like"/>
    <property type="match status" value="1"/>
</dbReference>
<dbReference type="RefSeq" id="WP_085913520.1">
    <property type="nucleotide sequence ID" value="NZ_AP018920.1"/>
</dbReference>
<name>A0A1Y2MWY4_PSEAH</name>
<dbReference type="Gene3D" id="3.30.450.20">
    <property type="entry name" value="PAS domain"/>
    <property type="match status" value="1"/>
</dbReference>
<evidence type="ECO:0000313" key="7">
    <source>
        <dbReference type="Proteomes" id="UP000194360"/>
    </source>
</evidence>
<dbReference type="Pfam" id="PF07730">
    <property type="entry name" value="HisKA_3"/>
    <property type="match status" value="1"/>
</dbReference>
<dbReference type="PANTHER" id="PTHR24421">
    <property type="entry name" value="NITRATE/NITRITE SENSOR PROTEIN NARX-RELATED"/>
    <property type="match status" value="1"/>
</dbReference>
<dbReference type="SUPFAM" id="SSF55874">
    <property type="entry name" value="ATPase domain of HSP90 chaperone/DNA topoisomerase II/histidine kinase"/>
    <property type="match status" value="1"/>
</dbReference>
<proteinExistence type="predicted"/>
<evidence type="ECO:0000259" key="4">
    <source>
        <dbReference type="PROSITE" id="PS50109"/>
    </source>
</evidence>
<dbReference type="InterPro" id="IPR013656">
    <property type="entry name" value="PAS_4"/>
</dbReference>
<dbReference type="AlphaFoldDB" id="A0A1Y2MWY4"/>
<dbReference type="InterPro" id="IPR003018">
    <property type="entry name" value="GAF"/>
</dbReference>
<dbReference type="SUPFAM" id="SSF55785">
    <property type="entry name" value="PYP-like sensor domain (PAS domain)"/>
    <property type="match status" value="1"/>
</dbReference>
<keyword evidence="1 6" id="KW-0808">Transferase</keyword>
<dbReference type="InterPro" id="IPR000014">
    <property type="entry name" value="PAS"/>
</dbReference>
<dbReference type="Gene3D" id="1.20.5.1930">
    <property type="match status" value="1"/>
</dbReference>
<evidence type="ECO:0000256" key="1">
    <source>
        <dbReference type="ARBA" id="ARBA00022679"/>
    </source>
</evidence>
<dbReference type="Pfam" id="PF13185">
    <property type="entry name" value="GAF_2"/>
    <property type="match status" value="1"/>
</dbReference>
<dbReference type="InterPro" id="IPR035965">
    <property type="entry name" value="PAS-like_dom_sf"/>
</dbReference>
<keyword evidence="2 6" id="KW-0418">Kinase</keyword>
<dbReference type="InterPro" id="IPR005467">
    <property type="entry name" value="His_kinase_dom"/>
</dbReference>
<keyword evidence="3" id="KW-0902">Two-component regulatory system</keyword>
<organism evidence="6 7">
    <name type="scientific">Pseudonocardia autotrophica</name>
    <name type="common">Amycolata autotrophica</name>
    <name type="synonym">Nocardia autotrophica</name>
    <dbReference type="NCBI Taxonomy" id="2074"/>
    <lineage>
        <taxon>Bacteria</taxon>
        <taxon>Bacillati</taxon>
        <taxon>Actinomycetota</taxon>
        <taxon>Actinomycetes</taxon>
        <taxon>Pseudonocardiales</taxon>
        <taxon>Pseudonocardiaceae</taxon>
        <taxon>Pseudonocardia</taxon>
    </lineage>
</organism>
<dbReference type="EC" id="2.7.13.3" evidence="6"/>
<dbReference type="Gene3D" id="3.30.450.40">
    <property type="match status" value="1"/>
</dbReference>
<evidence type="ECO:0000256" key="2">
    <source>
        <dbReference type="ARBA" id="ARBA00022777"/>
    </source>
</evidence>
<evidence type="ECO:0000256" key="3">
    <source>
        <dbReference type="ARBA" id="ARBA00023012"/>
    </source>
</evidence>
<evidence type="ECO:0000313" key="6">
    <source>
        <dbReference type="EMBL" id="OSY39706.1"/>
    </source>
</evidence>
<dbReference type="PANTHER" id="PTHR24421:SF61">
    <property type="entry name" value="OXYGEN SENSOR HISTIDINE KINASE NREB"/>
    <property type="match status" value="1"/>
</dbReference>
<dbReference type="PROSITE" id="PS50112">
    <property type="entry name" value="PAS"/>
    <property type="match status" value="1"/>
</dbReference>
<dbReference type="EMBL" id="MIGB01000016">
    <property type="protein sequence ID" value="OSY39706.1"/>
    <property type="molecule type" value="Genomic_DNA"/>
</dbReference>
<gene>
    <name evidence="6" type="primary">nreB_3</name>
    <name evidence="6" type="ORF">BG845_03304</name>
</gene>
<dbReference type="OrthoDB" id="9764154at2"/>
<dbReference type="Pfam" id="PF02518">
    <property type="entry name" value="HATPase_c"/>
    <property type="match status" value="1"/>
</dbReference>
<accession>A0A1Y2MWY4</accession>
<feature type="domain" description="Histidine kinase" evidence="4">
    <location>
        <begin position="303"/>
        <end position="499"/>
    </location>
</feature>
<dbReference type="InterPro" id="IPR029016">
    <property type="entry name" value="GAF-like_dom_sf"/>
</dbReference>
<dbReference type="Gene3D" id="3.30.565.10">
    <property type="entry name" value="Histidine kinase-like ATPase, C-terminal domain"/>
    <property type="match status" value="1"/>
</dbReference>
<dbReference type="Proteomes" id="UP000194360">
    <property type="component" value="Unassembled WGS sequence"/>
</dbReference>
<keyword evidence="7" id="KW-1185">Reference proteome</keyword>
<dbReference type="InterPro" id="IPR050482">
    <property type="entry name" value="Sensor_HK_TwoCompSys"/>
</dbReference>
<dbReference type="InterPro" id="IPR011712">
    <property type="entry name" value="Sig_transdc_His_kin_sub3_dim/P"/>
</dbReference>
<protein>
    <submittedName>
        <fullName evidence="6">Oxygen sensor histidine kinase NreB</fullName>
        <ecNumber evidence="6">2.7.13.3</ecNumber>
    </submittedName>
</protein>
<reference evidence="6 7" key="1">
    <citation type="submission" date="2016-09" db="EMBL/GenBank/DDBJ databases">
        <title>Pseudonocardia autotrophica DSM535, a candidate organism with high potential of specific P450 cytochromes.</title>
        <authorList>
            <person name="Grumaz C."/>
            <person name="Vainshtein Y."/>
            <person name="Kirstahler P."/>
            <person name="Sohn K."/>
        </authorList>
    </citation>
    <scope>NUCLEOTIDE SEQUENCE [LARGE SCALE GENOMIC DNA]</scope>
    <source>
        <strain evidence="6 7">DSM 535</strain>
    </source>
</reference>
<comment type="caution">
    <text evidence="6">The sequence shown here is derived from an EMBL/GenBank/DDBJ whole genome shotgun (WGS) entry which is preliminary data.</text>
</comment>
<sequence length="505" mass="53513">MHDDVTTIPVPDRDEPGAAALVAVCADGLVLLDADGRFRSLNPAAAALLGRPAEELVGVRAPFVPGPAGPSGTRTVRWAVADGLSRELRYRVAPDGTGGLAVWFSDVTDRLARQERLTAIVRAAAGVAEAGSLTSTLDAIAREIVGTAHIAAAQILAVDDPAADLQVLGMAGFGSAPDFVRRLRACRERGADIRFLDAHARGEAVAVPHRRAAILSDPAWEPLHEIMSRPDWDGFVAMPMVVRGTTVGVINAYYEPDEAPDPSSLAFLEAMAAHAAVAVDTARLVARSRSEARTAERRKLARDLHDSVVQQLFSIRMQVSALQGQLDRSDPDPTRVLGAATELSEMSADALDDLRLLVREMHPSAPRGGDLVEAVRTHASEVQSRTGLRVDVLAPADPRLGPGVADDLYRTVREALHNAVKHAGADTVRVRIERSNGDLVVEIADDGSGIRPADPLTGVPGGLGLVSMRERAERWGGTCAAGPRPDGGWTVRTVLPVAGLDEQES</sequence>
<dbReference type="GO" id="GO:0016020">
    <property type="term" value="C:membrane"/>
    <property type="evidence" value="ECO:0007669"/>
    <property type="project" value="InterPro"/>
</dbReference>
<dbReference type="InterPro" id="IPR036890">
    <property type="entry name" value="HATPase_C_sf"/>
</dbReference>
<dbReference type="GO" id="GO:0000155">
    <property type="term" value="F:phosphorelay sensor kinase activity"/>
    <property type="evidence" value="ECO:0007669"/>
    <property type="project" value="InterPro"/>
</dbReference>
<evidence type="ECO:0000259" key="5">
    <source>
        <dbReference type="PROSITE" id="PS50112"/>
    </source>
</evidence>
<dbReference type="GO" id="GO:0046983">
    <property type="term" value="F:protein dimerization activity"/>
    <property type="evidence" value="ECO:0007669"/>
    <property type="project" value="InterPro"/>
</dbReference>
<feature type="domain" description="PAS" evidence="5">
    <location>
        <begin position="27"/>
        <end position="58"/>
    </location>
</feature>
<dbReference type="SMART" id="SM00065">
    <property type="entry name" value="GAF"/>
    <property type="match status" value="1"/>
</dbReference>
<dbReference type="CDD" id="cd00130">
    <property type="entry name" value="PAS"/>
    <property type="match status" value="1"/>
</dbReference>
<dbReference type="Pfam" id="PF08448">
    <property type="entry name" value="PAS_4"/>
    <property type="match status" value="1"/>
</dbReference>
<dbReference type="PROSITE" id="PS50109">
    <property type="entry name" value="HIS_KIN"/>
    <property type="match status" value="1"/>
</dbReference>
<dbReference type="STRING" id="2074.BG845_03304"/>
<dbReference type="SMART" id="SM00387">
    <property type="entry name" value="HATPase_c"/>
    <property type="match status" value="1"/>
</dbReference>
<dbReference type="SUPFAM" id="SSF55781">
    <property type="entry name" value="GAF domain-like"/>
    <property type="match status" value="1"/>
</dbReference>
<dbReference type="InterPro" id="IPR003594">
    <property type="entry name" value="HATPase_dom"/>
</dbReference>